<feature type="region of interest" description="Disordered" evidence="1">
    <location>
        <begin position="1"/>
        <end position="33"/>
    </location>
</feature>
<feature type="region of interest" description="Disordered" evidence="1">
    <location>
        <begin position="83"/>
        <end position="102"/>
    </location>
</feature>
<name>A0A6A4WNS3_AMPAM</name>
<sequence>MDVTISDSVIDDSALDYEEDEEQESVSVNPADEDTLLGADDEEVWAPSCPDRADKENTERLQAAGAGSRRFYGDLADAGDSRFAASQQMRPPSSLCKSSEGGKSLQLIPIRPLDSDMDGKDPLYIGLPNNGNSYYQNATLQSLLGLRPFLSEMVSLISGPGEQRPVSHAARRRQTDGAAQRTTDNPA</sequence>
<dbReference type="OrthoDB" id="6335756at2759"/>
<dbReference type="EMBL" id="VIIS01000927">
    <property type="protein sequence ID" value="KAF0303601.1"/>
    <property type="molecule type" value="Genomic_DNA"/>
</dbReference>
<dbReference type="InterPro" id="IPR038765">
    <property type="entry name" value="Papain-like_cys_pep_sf"/>
</dbReference>
<evidence type="ECO:0000313" key="3">
    <source>
        <dbReference type="Proteomes" id="UP000440578"/>
    </source>
</evidence>
<protein>
    <submittedName>
        <fullName evidence="2">Uncharacterized protein</fullName>
    </submittedName>
</protein>
<evidence type="ECO:0000313" key="2">
    <source>
        <dbReference type="EMBL" id="KAF0303601.1"/>
    </source>
</evidence>
<comment type="caution">
    <text evidence="2">The sequence shown here is derived from an EMBL/GenBank/DDBJ whole genome shotgun (WGS) entry which is preliminary data.</text>
</comment>
<dbReference type="AlphaFoldDB" id="A0A6A4WNS3"/>
<gene>
    <name evidence="2" type="ORF">FJT64_024430</name>
</gene>
<dbReference type="Gene3D" id="3.90.70.10">
    <property type="entry name" value="Cysteine proteinases"/>
    <property type="match status" value="1"/>
</dbReference>
<reference evidence="2 3" key="1">
    <citation type="submission" date="2019-07" db="EMBL/GenBank/DDBJ databases">
        <title>Draft genome assembly of a fouling barnacle, Amphibalanus amphitrite (Darwin, 1854): The first reference genome for Thecostraca.</title>
        <authorList>
            <person name="Kim W."/>
        </authorList>
    </citation>
    <scope>NUCLEOTIDE SEQUENCE [LARGE SCALE GENOMIC DNA]</scope>
    <source>
        <strain evidence="2">SNU_AA5</strain>
        <tissue evidence="2">Soma without cirri and trophi</tissue>
    </source>
</reference>
<proteinExistence type="predicted"/>
<feature type="region of interest" description="Disordered" evidence="1">
    <location>
        <begin position="158"/>
        <end position="187"/>
    </location>
</feature>
<organism evidence="2 3">
    <name type="scientific">Amphibalanus amphitrite</name>
    <name type="common">Striped barnacle</name>
    <name type="synonym">Balanus amphitrite</name>
    <dbReference type="NCBI Taxonomy" id="1232801"/>
    <lineage>
        <taxon>Eukaryota</taxon>
        <taxon>Metazoa</taxon>
        <taxon>Ecdysozoa</taxon>
        <taxon>Arthropoda</taxon>
        <taxon>Crustacea</taxon>
        <taxon>Multicrustacea</taxon>
        <taxon>Cirripedia</taxon>
        <taxon>Thoracica</taxon>
        <taxon>Thoracicalcarea</taxon>
        <taxon>Balanomorpha</taxon>
        <taxon>Balanoidea</taxon>
        <taxon>Balanidae</taxon>
        <taxon>Amphibalaninae</taxon>
        <taxon>Amphibalanus</taxon>
    </lineage>
</organism>
<feature type="compositionally biased region" description="Polar residues" evidence="1">
    <location>
        <begin position="84"/>
        <end position="97"/>
    </location>
</feature>
<dbReference type="Proteomes" id="UP000440578">
    <property type="component" value="Unassembled WGS sequence"/>
</dbReference>
<feature type="compositionally biased region" description="Acidic residues" evidence="1">
    <location>
        <begin position="9"/>
        <end position="24"/>
    </location>
</feature>
<keyword evidence="3" id="KW-1185">Reference proteome</keyword>
<accession>A0A6A4WNS3</accession>
<evidence type="ECO:0000256" key="1">
    <source>
        <dbReference type="SAM" id="MobiDB-lite"/>
    </source>
</evidence>
<dbReference type="SUPFAM" id="SSF54001">
    <property type="entry name" value="Cysteine proteinases"/>
    <property type="match status" value="1"/>
</dbReference>